<name>A0A6J5KNU8_9CAUD</name>
<dbReference type="Pfam" id="PF08238">
    <property type="entry name" value="Sel1"/>
    <property type="match status" value="10"/>
</dbReference>
<accession>A0A6J5KNU8</accession>
<gene>
    <name evidence="1" type="ORF">UFOVP31_40</name>
</gene>
<dbReference type="PANTHER" id="PTHR11102">
    <property type="entry name" value="SEL-1-LIKE PROTEIN"/>
    <property type="match status" value="1"/>
</dbReference>
<reference evidence="1" key="1">
    <citation type="submission" date="2020-04" db="EMBL/GenBank/DDBJ databases">
        <authorList>
            <person name="Chiriac C."/>
            <person name="Salcher M."/>
            <person name="Ghai R."/>
            <person name="Kavagutti S V."/>
        </authorList>
    </citation>
    <scope>NUCLEOTIDE SEQUENCE</scope>
</reference>
<dbReference type="PANTHER" id="PTHR11102:SF160">
    <property type="entry name" value="ERAD-ASSOCIATED E3 UBIQUITIN-PROTEIN LIGASE COMPONENT HRD3"/>
    <property type="match status" value="1"/>
</dbReference>
<organism evidence="1">
    <name type="scientific">uncultured Caudovirales phage</name>
    <dbReference type="NCBI Taxonomy" id="2100421"/>
    <lineage>
        <taxon>Viruses</taxon>
        <taxon>Duplodnaviria</taxon>
        <taxon>Heunggongvirae</taxon>
        <taxon>Uroviricota</taxon>
        <taxon>Caudoviricetes</taxon>
        <taxon>Peduoviridae</taxon>
        <taxon>Maltschvirus</taxon>
        <taxon>Maltschvirus maltsch</taxon>
    </lineage>
</organism>
<dbReference type="Gene3D" id="1.25.40.10">
    <property type="entry name" value="Tetratricopeptide repeat domain"/>
    <property type="match status" value="1"/>
</dbReference>
<dbReference type="SUPFAM" id="SSF81901">
    <property type="entry name" value="HCP-like"/>
    <property type="match status" value="3"/>
</dbReference>
<evidence type="ECO:0000313" key="1">
    <source>
        <dbReference type="EMBL" id="CAB4122557.1"/>
    </source>
</evidence>
<sequence length="557" mass="62465">MDSEDRVDDDGMDYQWESQVFEKIHRDAESGDAPSQFQLARLFSGEAGVVASNPQKQAEWYQKAAEQDYWPAMNNLACMYRDGTGIEQSKEKAFELFLKAAQNELMLAQYNVARCFEHGAGVAKNFDLAFDWYNAAGKQGDAISLFKCGCFYFDGMGRPKDKKRGFDFFKQAAEKSHTHSIYLVGYCLQNGFGTEYSDTFVEWYQKAADAGHAQASLNALIYDDGLSVPSDYDKVIHYLNQSANCGNAEEKFRLYEKLSDQITDEFGRQRLRQLLEQSAESGFKDARNKLAKCLLEGDLFSKDVDRSIQLIERAVDDGDHGAYSVLGSVAEGDLTSARRYALLRITKKSADLFNQYAAFQYAQQLEAKGSEEDLEEAHKYYSSAAALGHYAAAINLARCYQLGIGCDESRPRETASIYYHHAFVVVRRAHECLGKLAGMFADGVGLPKNYVFAYALSNFAGAAGDDGAIALRDSLEAKMSPEQIGKAQDMTQEWSDLSQIKVHKFFPDWMREPPKYTLLKEEAKARRLYEAKGYARLAKIVLSGLKANEVNDQGEKP</sequence>
<dbReference type="InterPro" id="IPR050767">
    <property type="entry name" value="Sel1_AlgK"/>
</dbReference>
<dbReference type="EMBL" id="LR796161">
    <property type="protein sequence ID" value="CAB4122557.1"/>
    <property type="molecule type" value="Genomic_DNA"/>
</dbReference>
<proteinExistence type="predicted"/>
<dbReference type="InterPro" id="IPR011990">
    <property type="entry name" value="TPR-like_helical_dom_sf"/>
</dbReference>
<dbReference type="SMART" id="SM00671">
    <property type="entry name" value="SEL1"/>
    <property type="match status" value="9"/>
</dbReference>
<protein>
    <submittedName>
        <fullName evidence="1">Sel1-like repeat</fullName>
    </submittedName>
</protein>
<dbReference type="InterPro" id="IPR006597">
    <property type="entry name" value="Sel1-like"/>
</dbReference>